<dbReference type="EMBL" id="JBHRYF010000001">
    <property type="protein sequence ID" value="MFC3658464.1"/>
    <property type="molecule type" value="Genomic_DNA"/>
</dbReference>
<comment type="similarity">
    <text evidence="3">Belongs to the methyl-accepting chemotaxis (MCP) protein family.</text>
</comment>
<keyword evidence="1" id="KW-0488">Methylation</keyword>
<evidence type="ECO:0000256" key="1">
    <source>
        <dbReference type="ARBA" id="ARBA00022481"/>
    </source>
</evidence>
<feature type="coiled-coil region" evidence="5">
    <location>
        <begin position="609"/>
        <end position="646"/>
    </location>
</feature>
<dbReference type="Pfam" id="PF00672">
    <property type="entry name" value="HAMP"/>
    <property type="match status" value="1"/>
</dbReference>
<keyword evidence="7" id="KW-0472">Membrane</keyword>
<organism evidence="10 11">
    <name type="scientific">Luteimonas notoginsengisoli</name>
    <dbReference type="NCBI Taxonomy" id="1578200"/>
    <lineage>
        <taxon>Bacteria</taxon>
        <taxon>Pseudomonadati</taxon>
        <taxon>Pseudomonadota</taxon>
        <taxon>Gammaproteobacteria</taxon>
        <taxon>Lysobacterales</taxon>
        <taxon>Lysobacteraceae</taxon>
        <taxon>Luteimonas</taxon>
    </lineage>
</organism>
<sequence length="906" mass="95297">MPLRPDTSLLDRLLMPAMRLMSRLSFGRKALVIGAAFMVTCGVLAGVLLVRSMNEIDDAKTTRAATAGLAHLHDAMLAMQTHRQLAARVAAKDAVPADALAKSARDVDGALGATATWQSAQFDDKALTEALAATRAAWTKAAAASPESPEAAAAHGAAIDAVRAQMGVVSDVSGAAHSPDPAVLYMARAASEWLPTLSESTSLQGAVGVRVLGEGAIWVDDRIGLAVSRNMQDFLRGRIELELENAQERMPSLANGIGARMRATQALVDKQNKLIQERVLDAETMSLPVGAMAARDDTTRLAMAALLRSATSSLDAAAGAQIASLRQRAWLTLLVVALVLVLSAYLFLGFSRSTRASLRIIQGAAEQLAAGQFPDSVRVHSHDELRDIAGSLQSAVDALRGFAGAQRALFEAHQSGETDERLDASAFPGSFGEMADEINTLVASHIDANLRVIEIVGEYARGDLRRDIERYPGKKAQVTAAVDAVKAGMQAVNAELKALVDAAVAGDFRQRGDAQRFEFVYREMVESLNALMASADRGLTDIGALLAEVAEGNLTRRADADLPGQFGLLASSANDTVQRLAQVVGGIRKGSDAISTAAGEIATGNQDLSQRTEQQAASLEETASSMEELTSTVRQTADNARQANQLAAGAVEVAEQGGAVVGSVVETMSAIHASSRRIFDIIGVIDGIAFQTNILALNAAVEAARAGEQGRGFAVVATEVRSLAQRSANAAKEIKQLITDSVDKVEHGNVLVDRAGKTMGEIVSSVKRVTDIIADISAASQEQSTGIEQVNQAITQMDEGTQQNAALVEEATAAATSMEQQARELAQAVAVFQLQAQAEARVVPAASPGSPEPARAAAKPRPTDTRVVAMPSHVRRPAPTRPSRPARQRVGNAAAPGDNDGDWQEF</sequence>
<dbReference type="Pfam" id="PF18575">
    <property type="entry name" value="HAMP_N3"/>
    <property type="match status" value="1"/>
</dbReference>
<keyword evidence="7" id="KW-1133">Transmembrane helix</keyword>
<dbReference type="InterPro" id="IPR003660">
    <property type="entry name" value="HAMP_dom"/>
</dbReference>
<keyword evidence="7" id="KW-0812">Transmembrane</keyword>
<feature type="region of interest" description="Disordered" evidence="6">
    <location>
        <begin position="843"/>
        <end position="906"/>
    </location>
</feature>
<comment type="caution">
    <text evidence="10">The sequence shown here is derived from an EMBL/GenBank/DDBJ whole genome shotgun (WGS) entry which is preliminary data.</text>
</comment>
<evidence type="ECO:0000256" key="5">
    <source>
        <dbReference type="SAM" id="Coils"/>
    </source>
</evidence>
<evidence type="ECO:0000313" key="11">
    <source>
        <dbReference type="Proteomes" id="UP001595724"/>
    </source>
</evidence>
<evidence type="ECO:0000313" key="10">
    <source>
        <dbReference type="EMBL" id="MFC3658464.1"/>
    </source>
</evidence>
<dbReference type="PROSITE" id="PS50885">
    <property type="entry name" value="HAMP"/>
    <property type="match status" value="2"/>
</dbReference>
<evidence type="ECO:0000259" key="9">
    <source>
        <dbReference type="PROSITE" id="PS50885"/>
    </source>
</evidence>
<dbReference type="Gene3D" id="1.20.120.1530">
    <property type="match status" value="2"/>
</dbReference>
<gene>
    <name evidence="10" type="ORF">ACFOM9_00025</name>
</gene>
<dbReference type="InterPro" id="IPR041395">
    <property type="entry name" value="McpB_HAMP_3rd"/>
</dbReference>
<reference evidence="11" key="1">
    <citation type="journal article" date="2019" name="Int. J. Syst. Evol. Microbiol.">
        <title>The Global Catalogue of Microorganisms (GCM) 10K type strain sequencing project: providing services to taxonomists for standard genome sequencing and annotation.</title>
        <authorList>
            <consortium name="The Broad Institute Genomics Platform"/>
            <consortium name="The Broad Institute Genome Sequencing Center for Infectious Disease"/>
            <person name="Wu L."/>
            <person name="Ma J."/>
        </authorList>
    </citation>
    <scope>NUCLEOTIDE SEQUENCE [LARGE SCALE GENOMIC DNA]</scope>
    <source>
        <strain evidence="11">KCTC 42211</strain>
    </source>
</reference>
<keyword evidence="11" id="KW-1185">Reference proteome</keyword>
<dbReference type="CDD" id="cd06225">
    <property type="entry name" value="HAMP"/>
    <property type="match status" value="1"/>
</dbReference>
<dbReference type="SMART" id="SM00283">
    <property type="entry name" value="MA"/>
    <property type="match status" value="1"/>
</dbReference>
<evidence type="ECO:0000256" key="3">
    <source>
        <dbReference type="ARBA" id="ARBA00029447"/>
    </source>
</evidence>
<feature type="domain" description="Methyl-accepting transducer" evidence="8">
    <location>
        <begin position="590"/>
        <end position="819"/>
    </location>
</feature>
<dbReference type="Pfam" id="PF00015">
    <property type="entry name" value="MCPsignal"/>
    <property type="match status" value="1"/>
</dbReference>
<dbReference type="Proteomes" id="UP001595724">
    <property type="component" value="Unassembled WGS sequence"/>
</dbReference>
<evidence type="ECO:0000259" key="8">
    <source>
        <dbReference type="PROSITE" id="PS50111"/>
    </source>
</evidence>
<dbReference type="InterPro" id="IPR051310">
    <property type="entry name" value="MCP_chemotaxis"/>
</dbReference>
<dbReference type="InterPro" id="IPR004090">
    <property type="entry name" value="Chemotax_Me-accpt_rcpt"/>
</dbReference>
<name>A0ABV7UNF5_9GAMM</name>
<feature type="transmembrane region" description="Helical" evidence="7">
    <location>
        <begin position="329"/>
        <end position="350"/>
    </location>
</feature>
<protein>
    <submittedName>
        <fullName evidence="10">Methyl-accepting chemotaxis protein</fullName>
    </submittedName>
</protein>
<dbReference type="CDD" id="cd11386">
    <property type="entry name" value="MCP_signal"/>
    <property type="match status" value="1"/>
</dbReference>
<dbReference type="PRINTS" id="PR00260">
    <property type="entry name" value="CHEMTRNSDUCR"/>
</dbReference>
<proteinExistence type="inferred from homology"/>
<evidence type="ECO:0000256" key="2">
    <source>
        <dbReference type="ARBA" id="ARBA00023224"/>
    </source>
</evidence>
<dbReference type="Gene3D" id="1.10.287.950">
    <property type="entry name" value="Methyl-accepting chemotaxis protein"/>
    <property type="match status" value="1"/>
</dbReference>
<dbReference type="PROSITE" id="PS50111">
    <property type="entry name" value="CHEMOTAXIS_TRANSDUC_2"/>
    <property type="match status" value="1"/>
</dbReference>
<keyword evidence="5" id="KW-0175">Coiled coil</keyword>
<dbReference type="PANTHER" id="PTHR43531">
    <property type="entry name" value="PROTEIN ICFG"/>
    <property type="match status" value="1"/>
</dbReference>
<evidence type="ECO:0000256" key="7">
    <source>
        <dbReference type="SAM" id="Phobius"/>
    </source>
</evidence>
<evidence type="ECO:0000256" key="6">
    <source>
        <dbReference type="SAM" id="MobiDB-lite"/>
    </source>
</evidence>
<accession>A0ABV7UNF5</accession>
<dbReference type="RefSeq" id="WP_386705162.1">
    <property type="nucleotide sequence ID" value="NZ_JBHRYF010000001.1"/>
</dbReference>
<keyword evidence="2 4" id="KW-0807">Transducer</keyword>
<dbReference type="SUPFAM" id="SSF58104">
    <property type="entry name" value="Methyl-accepting chemotaxis protein (MCP) signaling domain"/>
    <property type="match status" value="1"/>
</dbReference>
<evidence type="ECO:0000256" key="4">
    <source>
        <dbReference type="PROSITE-ProRule" id="PRU00284"/>
    </source>
</evidence>
<feature type="domain" description="HAMP" evidence="9">
    <location>
        <begin position="352"/>
        <end position="404"/>
    </location>
</feature>
<dbReference type="SMART" id="SM00304">
    <property type="entry name" value="HAMP"/>
    <property type="match status" value="2"/>
</dbReference>
<feature type="domain" description="HAMP" evidence="9">
    <location>
        <begin position="533"/>
        <end position="585"/>
    </location>
</feature>
<dbReference type="InterPro" id="IPR004089">
    <property type="entry name" value="MCPsignal_dom"/>
</dbReference>
<dbReference type="PANTHER" id="PTHR43531:SF14">
    <property type="entry name" value="METHYL-ACCEPTING CHEMOTAXIS PROTEIN I-RELATED"/>
    <property type="match status" value="1"/>
</dbReference>